<dbReference type="STRING" id="3476.A0A2P5BCD1"/>
<dbReference type="InterPro" id="IPR002213">
    <property type="entry name" value="UDP_glucos_trans"/>
</dbReference>
<evidence type="ECO:0000256" key="3">
    <source>
        <dbReference type="ARBA" id="ARBA00022679"/>
    </source>
</evidence>
<comment type="similarity">
    <text evidence="1">Belongs to the UDP-glycosyltransferase family.</text>
</comment>
<evidence type="ECO:0000256" key="2">
    <source>
        <dbReference type="ARBA" id="ARBA00022676"/>
    </source>
</evidence>
<dbReference type="Gene3D" id="3.40.50.2000">
    <property type="entry name" value="Glycogen Phosphorylase B"/>
    <property type="match status" value="1"/>
</dbReference>
<dbReference type="Pfam" id="PF00201">
    <property type="entry name" value="UDPGT"/>
    <property type="match status" value="1"/>
</dbReference>
<keyword evidence="5" id="KW-1185">Reference proteome</keyword>
<keyword evidence="3 4" id="KW-0808">Transferase</keyword>
<evidence type="ECO:0000313" key="5">
    <source>
        <dbReference type="Proteomes" id="UP000237105"/>
    </source>
</evidence>
<sequence length="123" mass="13515">MSSTAGPRRWRSVGTFLSHCGWNSTLEALTAEVPMLTWPITADQFINAKLLVDYLGVAVRLGEGDPVVPGSGELARVLAESLDEARPERIRVKKFRDIALEAVRGGSSHRDLDELAKRMAELN</sequence>
<dbReference type="PANTHER" id="PTHR48047:SF118">
    <property type="entry name" value="HEXOSYLTRANSFERASE-RELATED"/>
    <property type="match status" value="1"/>
</dbReference>
<comment type="caution">
    <text evidence="4">The sequence shown here is derived from an EMBL/GenBank/DDBJ whole genome shotgun (WGS) entry which is preliminary data.</text>
</comment>
<protein>
    <submittedName>
        <fullName evidence="4">UDP-glucuronosyl/UDP-glucosyltransferase</fullName>
    </submittedName>
</protein>
<dbReference type="AlphaFoldDB" id="A0A2P5BCD1"/>
<dbReference type="GO" id="GO:0035251">
    <property type="term" value="F:UDP-glucosyltransferase activity"/>
    <property type="evidence" value="ECO:0007669"/>
    <property type="project" value="TreeGrafter"/>
</dbReference>
<reference evidence="5" key="1">
    <citation type="submission" date="2016-06" db="EMBL/GenBank/DDBJ databases">
        <title>Parallel loss of symbiosis genes in relatives of nitrogen-fixing non-legume Parasponia.</title>
        <authorList>
            <person name="Van Velzen R."/>
            <person name="Holmer R."/>
            <person name="Bu F."/>
            <person name="Rutten L."/>
            <person name="Van Zeijl A."/>
            <person name="Liu W."/>
            <person name="Santuari L."/>
            <person name="Cao Q."/>
            <person name="Sharma T."/>
            <person name="Shen D."/>
            <person name="Roswanjaya Y."/>
            <person name="Wardhani T."/>
            <person name="Kalhor M.S."/>
            <person name="Jansen J."/>
            <person name="Van den Hoogen J."/>
            <person name="Gungor B."/>
            <person name="Hartog M."/>
            <person name="Hontelez J."/>
            <person name="Verver J."/>
            <person name="Yang W.-C."/>
            <person name="Schijlen E."/>
            <person name="Repin R."/>
            <person name="Schilthuizen M."/>
            <person name="Schranz E."/>
            <person name="Heidstra R."/>
            <person name="Miyata K."/>
            <person name="Fedorova E."/>
            <person name="Kohlen W."/>
            <person name="Bisseling T."/>
            <person name="Smit S."/>
            <person name="Geurts R."/>
        </authorList>
    </citation>
    <scope>NUCLEOTIDE SEQUENCE [LARGE SCALE GENOMIC DNA]</scope>
    <source>
        <strain evidence="5">cv. WU1-14</strain>
    </source>
</reference>
<gene>
    <name evidence="4" type="ORF">PanWU01x14_251640</name>
</gene>
<name>A0A2P5BCD1_PARAD</name>
<proteinExistence type="inferred from homology"/>
<organism evidence="4 5">
    <name type="scientific">Parasponia andersonii</name>
    <name type="common">Sponia andersonii</name>
    <dbReference type="NCBI Taxonomy" id="3476"/>
    <lineage>
        <taxon>Eukaryota</taxon>
        <taxon>Viridiplantae</taxon>
        <taxon>Streptophyta</taxon>
        <taxon>Embryophyta</taxon>
        <taxon>Tracheophyta</taxon>
        <taxon>Spermatophyta</taxon>
        <taxon>Magnoliopsida</taxon>
        <taxon>eudicotyledons</taxon>
        <taxon>Gunneridae</taxon>
        <taxon>Pentapetalae</taxon>
        <taxon>rosids</taxon>
        <taxon>fabids</taxon>
        <taxon>Rosales</taxon>
        <taxon>Cannabaceae</taxon>
        <taxon>Parasponia</taxon>
    </lineage>
</organism>
<dbReference type="OrthoDB" id="5835829at2759"/>
<dbReference type="SUPFAM" id="SSF53756">
    <property type="entry name" value="UDP-Glycosyltransferase/glycogen phosphorylase"/>
    <property type="match status" value="1"/>
</dbReference>
<evidence type="ECO:0000256" key="1">
    <source>
        <dbReference type="ARBA" id="ARBA00009995"/>
    </source>
</evidence>
<dbReference type="PANTHER" id="PTHR48047">
    <property type="entry name" value="GLYCOSYLTRANSFERASE"/>
    <property type="match status" value="1"/>
</dbReference>
<dbReference type="Proteomes" id="UP000237105">
    <property type="component" value="Unassembled WGS sequence"/>
</dbReference>
<keyword evidence="2" id="KW-0328">Glycosyltransferase</keyword>
<evidence type="ECO:0000313" key="4">
    <source>
        <dbReference type="EMBL" id="PON46416.1"/>
    </source>
</evidence>
<dbReference type="EMBL" id="JXTB01000311">
    <property type="protein sequence ID" value="PON46416.1"/>
    <property type="molecule type" value="Genomic_DNA"/>
</dbReference>
<accession>A0A2P5BCD1</accession>